<dbReference type="SMART" id="SM00850">
    <property type="entry name" value="LytTR"/>
    <property type="match status" value="1"/>
</dbReference>
<dbReference type="Gene3D" id="2.40.50.1020">
    <property type="entry name" value="LytTr DNA-binding domain"/>
    <property type="match status" value="1"/>
</dbReference>
<dbReference type="OrthoDB" id="9809318at2"/>
<evidence type="ECO:0000313" key="4">
    <source>
        <dbReference type="Proteomes" id="UP000247790"/>
    </source>
</evidence>
<dbReference type="Pfam" id="PF04397">
    <property type="entry name" value="LytTR"/>
    <property type="match status" value="1"/>
</dbReference>
<keyword evidence="5" id="KW-1185">Reference proteome</keyword>
<proteinExistence type="predicted"/>
<sequence length="111" mass="12351">MIVPVIDTATNEVKTVNVSDIFYVTRGGINGSVLKVTTEENDYQMLSNSELIRHLNVKGYFVKSDRATYVNPIKVKRLNNISMSAEFENGKQAPVSKLGFKAIDVLLNNSK</sequence>
<dbReference type="GO" id="GO:0003677">
    <property type="term" value="F:DNA binding"/>
    <property type="evidence" value="ECO:0007669"/>
    <property type="project" value="UniProtKB-KW"/>
</dbReference>
<dbReference type="Proteomes" id="UP000247790">
    <property type="component" value="Unassembled WGS sequence"/>
</dbReference>
<keyword evidence="2" id="KW-0238">DNA-binding</keyword>
<dbReference type="AlphaFoldDB" id="A0A2V4VDC5"/>
<name>A0A2V4VDC5_PAEBA</name>
<reference evidence="2 4" key="1">
    <citation type="submission" date="2018-06" db="EMBL/GenBank/DDBJ databases">
        <title>Genomic Encyclopedia of Type Strains, Phase III (KMG-III): the genomes of soil and plant-associated and newly described type strains.</title>
        <authorList>
            <person name="Whitman W."/>
        </authorList>
    </citation>
    <scope>NUCLEOTIDE SEQUENCE [LARGE SCALE GENOMIC DNA]</scope>
    <source>
        <strain evidence="2 4">CECT 7022</strain>
    </source>
</reference>
<dbReference type="RefSeq" id="WP_110894717.1">
    <property type="nucleotide sequence ID" value="NZ_CP054614.1"/>
</dbReference>
<dbReference type="EMBL" id="QJSW01000002">
    <property type="protein sequence ID" value="PYE51582.1"/>
    <property type="molecule type" value="Genomic_DNA"/>
</dbReference>
<gene>
    <name evidence="2" type="ORF">DFQ00_102377</name>
    <name evidence="3" type="ORF">HUB98_06090</name>
</gene>
<evidence type="ECO:0000313" key="5">
    <source>
        <dbReference type="Proteomes" id="UP000509327"/>
    </source>
</evidence>
<organism evidence="2 4">
    <name type="scientific">Paenibacillus barcinonensis</name>
    <dbReference type="NCBI Taxonomy" id="198119"/>
    <lineage>
        <taxon>Bacteria</taxon>
        <taxon>Bacillati</taxon>
        <taxon>Bacillota</taxon>
        <taxon>Bacilli</taxon>
        <taxon>Bacillales</taxon>
        <taxon>Paenibacillaceae</taxon>
        <taxon>Paenibacillus</taxon>
    </lineage>
</organism>
<accession>A0A2V4VDC5</accession>
<evidence type="ECO:0000313" key="3">
    <source>
        <dbReference type="EMBL" id="QKS55950.1"/>
    </source>
</evidence>
<dbReference type="InterPro" id="IPR007492">
    <property type="entry name" value="LytTR_DNA-bd_dom"/>
</dbReference>
<protein>
    <submittedName>
        <fullName evidence="3">LytTR family transcriptional regulator DNA-binding domain-containing protein</fullName>
    </submittedName>
    <submittedName>
        <fullName evidence="2">LytTr DNA-binding domain-containing protein</fullName>
    </submittedName>
</protein>
<feature type="domain" description="HTH LytTR-type" evidence="1">
    <location>
        <begin position="11"/>
        <end position="108"/>
    </location>
</feature>
<evidence type="ECO:0000313" key="2">
    <source>
        <dbReference type="EMBL" id="PYE51582.1"/>
    </source>
</evidence>
<reference evidence="3 5" key="2">
    <citation type="submission" date="2020-06" db="EMBL/GenBank/DDBJ databases">
        <title>Complete genome of Paenibacillus barcinonensis KACC11450.</title>
        <authorList>
            <person name="Kim M."/>
            <person name="Park Y.-J."/>
            <person name="Shin J.-H."/>
        </authorList>
    </citation>
    <scope>NUCLEOTIDE SEQUENCE [LARGE SCALE GENOMIC DNA]</scope>
    <source>
        <strain evidence="3 5">KACC11450</strain>
    </source>
</reference>
<dbReference type="EMBL" id="CP054614">
    <property type="protein sequence ID" value="QKS55950.1"/>
    <property type="molecule type" value="Genomic_DNA"/>
</dbReference>
<evidence type="ECO:0000259" key="1">
    <source>
        <dbReference type="SMART" id="SM00850"/>
    </source>
</evidence>
<dbReference type="Proteomes" id="UP000509327">
    <property type="component" value="Chromosome"/>
</dbReference>